<evidence type="ECO:0000313" key="12">
    <source>
        <dbReference type="Proteomes" id="UP000515728"/>
    </source>
</evidence>
<dbReference type="EMBL" id="CP060131">
    <property type="protein sequence ID" value="QNG49894.1"/>
    <property type="molecule type" value="Genomic_DNA"/>
</dbReference>
<dbReference type="Pfam" id="PF00069">
    <property type="entry name" value="Pkinase"/>
    <property type="match status" value="1"/>
</dbReference>
<dbReference type="GO" id="GO:0004674">
    <property type="term" value="F:protein serine/threonine kinase activity"/>
    <property type="evidence" value="ECO:0007669"/>
    <property type="project" value="UniProtKB-KW"/>
</dbReference>
<evidence type="ECO:0000256" key="7">
    <source>
        <dbReference type="PROSITE-ProRule" id="PRU10141"/>
    </source>
</evidence>
<feature type="domain" description="Protein kinase" evidence="10">
    <location>
        <begin position="8"/>
        <end position="276"/>
    </location>
</feature>
<feature type="compositionally biased region" description="Pro residues" evidence="8">
    <location>
        <begin position="341"/>
        <end position="363"/>
    </location>
</feature>
<dbReference type="InterPro" id="IPR017441">
    <property type="entry name" value="Protein_kinase_ATP_BS"/>
</dbReference>
<evidence type="ECO:0000256" key="2">
    <source>
        <dbReference type="ARBA" id="ARBA00022527"/>
    </source>
</evidence>
<dbReference type="PROSITE" id="PS50011">
    <property type="entry name" value="PROTEIN_KINASE_DOM"/>
    <property type="match status" value="1"/>
</dbReference>
<dbReference type="PANTHER" id="PTHR43289">
    <property type="entry name" value="MITOGEN-ACTIVATED PROTEIN KINASE KINASE KINASE 20-RELATED"/>
    <property type="match status" value="1"/>
</dbReference>
<keyword evidence="2 11" id="KW-0723">Serine/threonine-protein kinase</keyword>
<dbReference type="AlphaFoldDB" id="A0A7G7MAT3"/>
<protein>
    <recommendedName>
        <fullName evidence="1">non-specific serine/threonine protein kinase</fullName>
        <ecNumber evidence="1">2.7.11.1</ecNumber>
    </recommendedName>
</protein>
<dbReference type="PROSITE" id="PS00108">
    <property type="entry name" value="PROTEIN_KINASE_ST"/>
    <property type="match status" value="1"/>
</dbReference>
<evidence type="ECO:0000256" key="3">
    <source>
        <dbReference type="ARBA" id="ARBA00022679"/>
    </source>
</evidence>
<dbReference type="GO" id="GO:0005524">
    <property type="term" value="F:ATP binding"/>
    <property type="evidence" value="ECO:0007669"/>
    <property type="project" value="UniProtKB-UniRule"/>
</dbReference>
<keyword evidence="6 7" id="KW-0067">ATP-binding</keyword>
<evidence type="ECO:0000259" key="10">
    <source>
        <dbReference type="PROSITE" id="PS50011"/>
    </source>
</evidence>
<feature type="binding site" evidence="7">
    <location>
        <position position="37"/>
    </location>
    <ligand>
        <name>ATP</name>
        <dbReference type="ChEBI" id="CHEBI:30616"/>
    </ligand>
</feature>
<keyword evidence="12" id="KW-1185">Reference proteome</keyword>
<evidence type="ECO:0000256" key="9">
    <source>
        <dbReference type="SAM" id="Phobius"/>
    </source>
</evidence>
<evidence type="ECO:0000256" key="4">
    <source>
        <dbReference type="ARBA" id="ARBA00022741"/>
    </source>
</evidence>
<sequence length="587" mass="61876">MAEMFGPYRLDGLLGSGGMGEVHRAYHVAQDRTVALKLLHADLGEDAEFRQRFLRESRVTARLTDPHVIPIHNWGEIDGRLYLDMRLVEGEDLAELLERSGRLSPARAVGVLSQVARALDSAHRSGLIHRDVKPSNVLLAANEDGDDFAYLVDFGIARSLSSDTTGAGITRAGTAVGTLDYMAPERFLEQPVDGRADVYALACVLHECLTGEKPFPVEGLPALMRAHLRTPPPRPSQHRVAAPATIDDVVARGMAKDPAQRFPSAGALAVAARKALDGSVTVADLSRPEPARPEPARPGVAPDQPTIVPAAPPDLPSDHAQLIDRAALERAARRARADQPRPAPTDRPAPPPRPPDRPAPARPGPGWGPDATTPLGRETPLRHAATSNAPLPAYRPPAAPAAAPRRSPWPFVAGGAVLVVAAVVAAVLLLPRATDPPQPPADLTPAQQSLLAVLPIGFSAANCAPAPDRESPAVDAALTCTDGPANGPGTATFLHYAAEAQLAADHAADATARALPEGDITTCRDGTATAGSWSRNRETGALACYAEAATGATIDWTDPRTRTRAVVTRSDGDAAVLYDWWSFGGFL</sequence>
<feature type="compositionally biased region" description="Basic and acidic residues" evidence="8">
    <location>
        <begin position="326"/>
        <end position="339"/>
    </location>
</feature>
<evidence type="ECO:0000256" key="5">
    <source>
        <dbReference type="ARBA" id="ARBA00022777"/>
    </source>
</evidence>
<keyword evidence="9" id="KW-0472">Membrane</keyword>
<dbReference type="InterPro" id="IPR000719">
    <property type="entry name" value="Prot_kinase_dom"/>
</dbReference>
<keyword evidence="9" id="KW-0812">Transmembrane</keyword>
<evidence type="ECO:0000256" key="1">
    <source>
        <dbReference type="ARBA" id="ARBA00012513"/>
    </source>
</evidence>
<dbReference type="Gene3D" id="3.30.200.20">
    <property type="entry name" value="Phosphorylase Kinase, domain 1"/>
    <property type="match status" value="1"/>
</dbReference>
<evidence type="ECO:0000256" key="6">
    <source>
        <dbReference type="ARBA" id="ARBA00022840"/>
    </source>
</evidence>
<dbReference type="SUPFAM" id="SSF56112">
    <property type="entry name" value="Protein kinase-like (PK-like)"/>
    <property type="match status" value="1"/>
</dbReference>
<evidence type="ECO:0000256" key="8">
    <source>
        <dbReference type="SAM" id="MobiDB-lite"/>
    </source>
</evidence>
<dbReference type="PANTHER" id="PTHR43289:SF6">
    <property type="entry name" value="SERINE_THREONINE-PROTEIN KINASE NEKL-3"/>
    <property type="match status" value="1"/>
</dbReference>
<dbReference type="InterPro" id="IPR011009">
    <property type="entry name" value="Kinase-like_dom_sf"/>
</dbReference>
<keyword evidence="9" id="KW-1133">Transmembrane helix</keyword>
<dbReference type="InterPro" id="IPR008271">
    <property type="entry name" value="Ser/Thr_kinase_AS"/>
</dbReference>
<feature type="region of interest" description="Disordered" evidence="8">
    <location>
        <begin position="385"/>
        <end position="404"/>
    </location>
</feature>
<name>A0A7G7MAT3_9PSEU</name>
<dbReference type="Proteomes" id="UP000515728">
    <property type="component" value="Chromosome"/>
</dbReference>
<keyword evidence="5 11" id="KW-0418">Kinase</keyword>
<dbReference type="FunFam" id="1.10.510.10:FF:000021">
    <property type="entry name" value="Serine/threonine protein kinase"/>
    <property type="match status" value="1"/>
</dbReference>
<organism evidence="11 12">
    <name type="scientific">Pseudonocardia petroleophila</name>
    <dbReference type="NCBI Taxonomy" id="37331"/>
    <lineage>
        <taxon>Bacteria</taxon>
        <taxon>Bacillati</taxon>
        <taxon>Actinomycetota</taxon>
        <taxon>Actinomycetes</taxon>
        <taxon>Pseudonocardiales</taxon>
        <taxon>Pseudonocardiaceae</taxon>
        <taxon>Pseudonocardia</taxon>
    </lineage>
</organism>
<feature type="region of interest" description="Disordered" evidence="8">
    <location>
        <begin position="281"/>
        <end position="378"/>
    </location>
</feature>
<keyword evidence="4 7" id="KW-0547">Nucleotide-binding</keyword>
<proteinExistence type="predicted"/>
<feature type="transmembrane region" description="Helical" evidence="9">
    <location>
        <begin position="409"/>
        <end position="430"/>
    </location>
</feature>
<feature type="compositionally biased region" description="Basic and acidic residues" evidence="8">
    <location>
        <begin position="286"/>
        <end position="295"/>
    </location>
</feature>
<dbReference type="Gene3D" id="1.10.510.10">
    <property type="entry name" value="Transferase(Phosphotransferase) domain 1"/>
    <property type="match status" value="1"/>
</dbReference>
<accession>A0A7G7MAT3</accession>
<evidence type="ECO:0000313" key="11">
    <source>
        <dbReference type="EMBL" id="QNG49894.1"/>
    </source>
</evidence>
<dbReference type="PROSITE" id="PS00107">
    <property type="entry name" value="PROTEIN_KINASE_ATP"/>
    <property type="match status" value="1"/>
</dbReference>
<dbReference type="KEGG" id="ppel:H6H00_16515"/>
<dbReference type="CDD" id="cd14014">
    <property type="entry name" value="STKc_PknB_like"/>
    <property type="match status" value="1"/>
</dbReference>
<gene>
    <name evidence="11" type="ORF">H6H00_16515</name>
</gene>
<dbReference type="EC" id="2.7.11.1" evidence="1"/>
<dbReference type="SMART" id="SM00220">
    <property type="entry name" value="S_TKc"/>
    <property type="match status" value="1"/>
</dbReference>
<reference evidence="11 12" key="1">
    <citation type="submission" date="2020-08" db="EMBL/GenBank/DDBJ databases">
        <authorList>
            <person name="Mo P."/>
        </authorList>
    </citation>
    <scope>NUCLEOTIDE SEQUENCE [LARGE SCALE GENOMIC DNA]</scope>
    <source>
        <strain evidence="11 12">CGMCC 4.1532</strain>
    </source>
</reference>
<keyword evidence="3" id="KW-0808">Transferase</keyword>